<reference evidence="1 2" key="1">
    <citation type="submission" date="2015-01" db="EMBL/GenBank/DDBJ databases">
        <title>Jeotgalibacillus campisalis genome sequencing.</title>
        <authorList>
            <person name="Goh K.M."/>
            <person name="Chan K.-G."/>
            <person name="Yaakop A.S."/>
            <person name="Ee R."/>
            <person name="Gan H.M."/>
            <person name="Chan C.S."/>
        </authorList>
    </citation>
    <scope>NUCLEOTIDE SEQUENCE [LARGE SCALE GENOMIC DNA]</scope>
    <source>
        <strain evidence="1 2">SF-57</strain>
    </source>
</reference>
<comment type="caution">
    <text evidence="1">The sequence shown here is derived from an EMBL/GenBank/DDBJ whole genome shotgun (WGS) entry which is preliminary data.</text>
</comment>
<evidence type="ECO:0000313" key="2">
    <source>
        <dbReference type="Proteomes" id="UP000031972"/>
    </source>
</evidence>
<keyword evidence="2" id="KW-1185">Reference proteome</keyword>
<evidence type="ECO:0000313" key="1">
    <source>
        <dbReference type="EMBL" id="KIL43114.1"/>
    </source>
</evidence>
<organism evidence="1 2">
    <name type="scientific">Jeotgalibacillus campisalis</name>
    <dbReference type="NCBI Taxonomy" id="220754"/>
    <lineage>
        <taxon>Bacteria</taxon>
        <taxon>Bacillati</taxon>
        <taxon>Bacillota</taxon>
        <taxon>Bacilli</taxon>
        <taxon>Bacillales</taxon>
        <taxon>Caryophanaceae</taxon>
        <taxon>Jeotgalibacillus</taxon>
    </lineage>
</organism>
<dbReference type="AlphaFoldDB" id="A0A0C2RMX1"/>
<dbReference type="PATRIC" id="fig|220754.4.peg.3530"/>
<dbReference type="EMBL" id="JXRR01000022">
    <property type="protein sequence ID" value="KIL43114.1"/>
    <property type="molecule type" value="Genomic_DNA"/>
</dbReference>
<sequence>MHNRSFEGFNEEKRGSHLKCSEAVKDPETSLSQDLFCVSGIPN</sequence>
<proteinExistence type="predicted"/>
<protein>
    <submittedName>
        <fullName evidence="1">Uncharacterized protein</fullName>
    </submittedName>
</protein>
<accession>A0A0C2RMX1</accession>
<name>A0A0C2RMX1_9BACL</name>
<gene>
    <name evidence="1" type="ORF">KR50_35170</name>
</gene>
<dbReference type="Proteomes" id="UP000031972">
    <property type="component" value="Unassembled WGS sequence"/>
</dbReference>